<feature type="site" description="Lowers pKa of active site Tyr" evidence="3">
    <location>
        <position position="81"/>
    </location>
</feature>
<dbReference type="SUPFAM" id="SSF51430">
    <property type="entry name" value="NAD(P)-linked oxidoreductase"/>
    <property type="match status" value="1"/>
</dbReference>
<dbReference type="InterPro" id="IPR023210">
    <property type="entry name" value="NADP_OxRdtase_dom"/>
</dbReference>
<dbReference type="InterPro" id="IPR036812">
    <property type="entry name" value="NAD(P)_OxRdtase_dom_sf"/>
</dbReference>
<dbReference type="PIRSF" id="PIRSF000097">
    <property type="entry name" value="AKR"/>
    <property type="match status" value="1"/>
</dbReference>
<dbReference type="OrthoDB" id="416253at2759"/>
<dbReference type="InterPro" id="IPR020471">
    <property type="entry name" value="AKR"/>
</dbReference>
<dbReference type="PROSITE" id="PS00798">
    <property type="entry name" value="ALDOKETO_REDUCTASE_1"/>
    <property type="match status" value="1"/>
</dbReference>
<accession>A0A0J0XMH2</accession>
<reference evidence="5 6" key="1">
    <citation type="submission" date="2015-03" db="EMBL/GenBank/DDBJ databases">
        <title>Genomics and transcriptomics of the oil-accumulating basidiomycete yeast T. oleaginosus allow insights into substrate utilization and the diverse evolutionary trajectories of mating systems in fungi.</title>
        <authorList>
            <consortium name="DOE Joint Genome Institute"/>
            <person name="Kourist R."/>
            <person name="Kracht O."/>
            <person name="Bracharz F."/>
            <person name="Lipzen A."/>
            <person name="Nolan M."/>
            <person name="Ohm R."/>
            <person name="Grigoriev I."/>
            <person name="Sun S."/>
            <person name="Heitman J."/>
            <person name="Bruck T."/>
            <person name="Nowrousian M."/>
        </authorList>
    </citation>
    <scope>NUCLEOTIDE SEQUENCE [LARGE SCALE GENOMIC DNA]</scope>
    <source>
        <strain evidence="5 6">IBC0246</strain>
    </source>
</reference>
<dbReference type="STRING" id="879819.A0A0J0XMH2"/>
<evidence type="ECO:0000256" key="1">
    <source>
        <dbReference type="PIRSR" id="PIRSR000097-1"/>
    </source>
</evidence>
<evidence type="ECO:0000259" key="4">
    <source>
        <dbReference type="Pfam" id="PF00248"/>
    </source>
</evidence>
<protein>
    <submittedName>
        <fullName evidence="5">Aldo/keto reductase</fullName>
    </submittedName>
</protein>
<proteinExistence type="predicted"/>
<dbReference type="PRINTS" id="PR00069">
    <property type="entry name" value="ALDKETRDTASE"/>
</dbReference>
<evidence type="ECO:0000313" key="5">
    <source>
        <dbReference type="EMBL" id="KLT42350.1"/>
    </source>
</evidence>
<sequence length="290" mass="31930">MVTTLETPPSHITLPSGDRMPSLGLGCWQAPPEQLSRAVAHALSVGYRHIDGATVYANEEALGAGVAASGVPRSQIWITTKLWNTDHRPKDVRPALEKSLAALGTEYVDLWLMHYPCAMDPDTEEIKVVDVDYVETWKAMEACVNAGLARNIGVSKRHPYLPQNAFMAYHRKVLIGMHVTAYSPLGNTNPSYADQNTLPAIQENEVVKSIAHNYGISSANVLISLQLSEGHSVLPKSVTLGRIEENLNVVSLAPNDIEAIYESTKGLRHRYCDWSDVIGYKYYADLDDSD</sequence>
<dbReference type="PANTHER" id="PTHR11732">
    <property type="entry name" value="ALDO/KETO REDUCTASE"/>
    <property type="match status" value="1"/>
</dbReference>
<gene>
    <name evidence="5" type="ORF">CC85DRAFT_318912</name>
</gene>
<dbReference type="PROSITE" id="PS00063">
    <property type="entry name" value="ALDOKETO_REDUCTASE_3"/>
    <property type="match status" value="1"/>
</dbReference>
<keyword evidence="6" id="KW-1185">Reference proteome</keyword>
<dbReference type="Proteomes" id="UP000053611">
    <property type="component" value="Unassembled WGS sequence"/>
</dbReference>
<dbReference type="Gene3D" id="3.20.20.100">
    <property type="entry name" value="NADP-dependent oxidoreductase domain"/>
    <property type="match status" value="1"/>
</dbReference>
<dbReference type="EMBL" id="KQ087206">
    <property type="protein sequence ID" value="KLT42350.1"/>
    <property type="molecule type" value="Genomic_DNA"/>
</dbReference>
<feature type="domain" description="NADP-dependent oxidoreductase" evidence="4">
    <location>
        <begin position="23"/>
        <end position="202"/>
    </location>
</feature>
<dbReference type="InterPro" id="IPR018170">
    <property type="entry name" value="Aldo/ket_reductase_CS"/>
</dbReference>
<evidence type="ECO:0000256" key="3">
    <source>
        <dbReference type="PIRSR" id="PIRSR000097-3"/>
    </source>
</evidence>
<dbReference type="AlphaFoldDB" id="A0A0J0XMH2"/>
<feature type="binding site" evidence="2">
    <location>
        <position position="114"/>
    </location>
    <ligand>
        <name>substrate</name>
    </ligand>
</feature>
<organism evidence="5 6">
    <name type="scientific">Cutaneotrichosporon oleaginosum</name>
    <dbReference type="NCBI Taxonomy" id="879819"/>
    <lineage>
        <taxon>Eukaryota</taxon>
        <taxon>Fungi</taxon>
        <taxon>Dikarya</taxon>
        <taxon>Basidiomycota</taxon>
        <taxon>Agaricomycotina</taxon>
        <taxon>Tremellomycetes</taxon>
        <taxon>Trichosporonales</taxon>
        <taxon>Trichosporonaceae</taxon>
        <taxon>Cutaneotrichosporon</taxon>
    </lineage>
</organism>
<dbReference type="GO" id="GO:0016491">
    <property type="term" value="F:oxidoreductase activity"/>
    <property type="evidence" value="ECO:0007669"/>
    <property type="project" value="InterPro"/>
</dbReference>
<name>A0A0J0XMH2_9TREE</name>
<dbReference type="Pfam" id="PF00248">
    <property type="entry name" value="Aldo_ket_red"/>
    <property type="match status" value="1"/>
</dbReference>
<dbReference type="CDD" id="cd19071">
    <property type="entry name" value="AKR_AKR1-5-like"/>
    <property type="match status" value="1"/>
</dbReference>
<feature type="active site" description="Proton donor" evidence="1">
    <location>
        <position position="56"/>
    </location>
</feature>
<evidence type="ECO:0000256" key="2">
    <source>
        <dbReference type="PIRSR" id="PIRSR000097-2"/>
    </source>
</evidence>
<evidence type="ECO:0000313" key="6">
    <source>
        <dbReference type="Proteomes" id="UP000053611"/>
    </source>
</evidence>